<dbReference type="AlphaFoldDB" id="A0A4Q2J2P2"/>
<dbReference type="Proteomes" id="UP000292347">
    <property type="component" value="Unassembled WGS sequence"/>
</dbReference>
<dbReference type="InterPro" id="IPR027417">
    <property type="entry name" value="P-loop_NTPase"/>
</dbReference>
<proteinExistence type="predicted"/>
<accession>A0A4Q2J2P2</accession>
<reference evidence="1 2" key="1">
    <citation type="submission" date="2019-01" db="EMBL/GenBank/DDBJ databases">
        <title>Sphingomonas mucosissima sp. nov. and Sphingomonas desiccabilis sp. nov., from biological soil crusts in the Colorado Plateau, USA.</title>
        <authorList>
            <person name="Zhu D."/>
        </authorList>
    </citation>
    <scope>NUCLEOTIDE SEQUENCE [LARGE SCALE GENOMIC DNA]</scope>
    <source>
        <strain evidence="1 2">CP1D</strain>
    </source>
</reference>
<dbReference type="EMBL" id="SDPT01000001">
    <property type="protein sequence ID" value="RXZ35662.1"/>
    <property type="molecule type" value="Genomic_DNA"/>
</dbReference>
<protein>
    <recommendedName>
        <fullName evidence="3">Deoxynucleotide monophosphate kinase</fullName>
    </recommendedName>
</protein>
<keyword evidence="2" id="KW-1185">Reference proteome</keyword>
<comment type="caution">
    <text evidence="1">The sequence shown here is derived from an EMBL/GenBank/DDBJ whole genome shotgun (WGS) entry which is preliminary data.</text>
</comment>
<sequence>MLSGKSEVAKVLMGRGFEPLKFAGTLKAMTRTFLEHGLGIVDPYLMERMVEGDLKQAPIEGLGEITTRHLMQTLGTEWRLTVREDLWSRMIQVKAAAMLAKGISVVIDDMRFPVELEAIQAIGGHAIRVVRPGVAPVNGHSSEGLLDACEMPTILNDSTLEVLRARTLGVLDSLRAPAVPTRH</sequence>
<gene>
    <name evidence="1" type="ORF">EO081_03945</name>
</gene>
<evidence type="ECO:0008006" key="3">
    <source>
        <dbReference type="Google" id="ProtNLM"/>
    </source>
</evidence>
<dbReference type="OrthoDB" id="5401711at2"/>
<dbReference type="InterPro" id="IPR048444">
    <property type="entry name" value="DNMK"/>
</dbReference>
<name>A0A4Q2J2P2_9SPHN</name>
<dbReference type="Gene3D" id="3.40.50.300">
    <property type="entry name" value="P-loop containing nucleotide triphosphate hydrolases"/>
    <property type="match status" value="1"/>
</dbReference>
<dbReference type="Pfam" id="PF21448">
    <property type="entry name" value="DNMK"/>
    <property type="match status" value="1"/>
</dbReference>
<evidence type="ECO:0000313" key="2">
    <source>
        <dbReference type="Proteomes" id="UP000292347"/>
    </source>
</evidence>
<organism evidence="1 2">
    <name type="scientific">Sphingomonas desiccabilis</name>
    <dbReference type="NCBI Taxonomy" id="429134"/>
    <lineage>
        <taxon>Bacteria</taxon>
        <taxon>Pseudomonadati</taxon>
        <taxon>Pseudomonadota</taxon>
        <taxon>Alphaproteobacteria</taxon>
        <taxon>Sphingomonadales</taxon>
        <taxon>Sphingomonadaceae</taxon>
        <taxon>Sphingomonas</taxon>
    </lineage>
</organism>
<evidence type="ECO:0000313" key="1">
    <source>
        <dbReference type="EMBL" id="RXZ35662.1"/>
    </source>
</evidence>